<dbReference type="SUPFAM" id="SSF52540">
    <property type="entry name" value="P-loop containing nucleoside triphosphate hydrolases"/>
    <property type="match status" value="1"/>
</dbReference>
<keyword evidence="7 15" id="KW-0269">Exonuclease</keyword>
<dbReference type="InterPro" id="IPR011604">
    <property type="entry name" value="PDDEXK-like_dom_sf"/>
</dbReference>
<dbReference type="RefSeq" id="WP_046152022.1">
    <property type="nucleotide sequence ID" value="NZ_CADFGU010000001.1"/>
</dbReference>
<dbReference type="CDD" id="cd22352">
    <property type="entry name" value="RecB_C-like"/>
    <property type="match status" value="1"/>
</dbReference>
<evidence type="ECO:0000256" key="8">
    <source>
        <dbReference type="ARBA" id="ARBA00022840"/>
    </source>
</evidence>
<dbReference type="PANTHER" id="PTHR11070:SF23">
    <property type="entry name" value="RECBCD ENZYME SUBUNIT RECB"/>
    <property type="match status" value="1"/>
</dbReference>
<evidence type="ECO:0000256" key="7">
    <source>
        <dbReference type="ARBA" id="ARBA00022839"/>
    </source>
</evidence>
<dbReference type="EC" id="3.1.11.5" evidence="15"/>
<dbReference type="GO" id="GO:0003677">
    <property type="term" value="F:DNA binding"/>
    <property type="evidence" value="ECO:0007669"/>
    <property type="project" value="UniProtKB-UniRule"/>
</dbReference>
<dbReference type="STRING" id="28092.WM40_01505"/>
<comment type="domain">
    <text evidence="15">The N-terminal DNA-binding domain is a ssDNA-dependent ATPase and has ATP-dependent 3'-5' helicase function. This domain interacts with RecC.</text>
</comment>
<name>A0A0F5K6D6_9BURK</name>
<protein>
    <recommendedName>
        <fullName evidence="15">RecBCD enzyme subunit RecB</fullName>
        <ecNumber evidence="15">3.1.11.5</ecNumber>
        <ecNumber evidence="15">5.6.2.4</ecNumber>
    </recommendedName>
    <alternativeName>
        <fullName evidence="15">DNA 3'-5' helicase subunit RecB</fullName>
    </alternativeName>
    <alternativeName>
        <fullName evidence="15">Exonuclease V subunit RecB</fullName>
        <shortName evidence="15">ExoV subunit RecB</shortName>
    </alternativeName>
    <alternativeName>
        <fullName evidence="15">Helicase/nuclease RecBCD subunit RecB</fullName>
    </alternativeName>
</protein>
<feature type="binding site" evidence="15">
    <location>
        <position position="1254"/>
    </location>
    <ligand>
        <name>Mg(2+)</name>
        <dbReference type="ChEBI" id="CHEBI:18420"/>
    </ligand>
</feature>
<comment type="miscellaneous">
    <text evidence="15">In the RecBCD complex, RecB has a slow 3'-5' helicase, an exonuclease activity and loads RecA onto ssDNA, RecD has a fast 5'-3' helicase activity, while RecC stimulates the ATPase and processivity of the RecB helicase and contributes to recognition of the Chi site.</text>
</comment>
<dbReference type="Pfam" id="PF00580">
    <property type="entry name" value="UvrD-helicase"/>
    <property type="match status" value="3"/>
</dbReference>
<keyword evidence="2 15" id="KW-0479">Metal-binding</keyword>
<keyword evidence="5 15" id="KW-0378">Hydrolase</keyword>
<evidence type="ECO:0000256" key="15">
    <source>
        <dbReference type="HAMAP-Rule" id="MF_01485"/>
    </source>
</evidence>
<keyword evidence="4 15" id="KW-0227">DNA damage</keyword>
<dbReference type="InterPro" id="IPR027417">
    <property type="entry name" value="P-loop_NTPase"/>
</dbReference>
<dbReference type="PATRIC" id="fig|28092.6.peg.348"/>
<keyword evidence="1 15" id="KW-0540">Nuclease</keyword>
<evidence type="ECO:0000256" key="9">
    <source>
        <dbReference type="ARBA" id="ARBA00022842"/>
    </source>
</evidence>
<reference evidence="20 21" key="1">
    <citation type="submission" date="2015-03" db="EMBL/GenBank/DDBJ databases">
        <title>Draft Genome Sequence of Burkholderia andropogonis type strain ICMP2807, isolated from Sorghum bicolor.</title>
        <authorList>
            <person name="Lopes-Santos L."/>
            <person name="Castro D.B."/>
            <person name="Ottoboni L.M."/>
            <person name="Park D."/>
            <person name="Weirc B.S."/>
            <person name="Destefano S.A."/>
        </authorList>
    </citation>
    <scope>NUCLEOTIDE SEQUENCE [LARGE SCALE GENOMIC DNA]</scope>
    <source>
        <strain evidence="20 21">ICMP2807</strain>
    </source>
</reference>
<evidence type="ECO:0000256" key="12">
    <source>
        <dbReference type="ARBA" id="ARBA00023235"/>
    </source>
</evidence>
<dbReference type="GO" id="GO:0005524">
    <property type="term" value="F:ATP binding"/>
    <property type="evidence" value="ECO:0007669"/>
    <property type="project" value="UniProtKB-UniRule"/>
</dbReference>
<evidence type="ECO:0000256" key="13">
    <source>
        <dbReference type="ARBA" id="ARBA00034617"/>
    </source>
</evidence>
<sequence length="1382" mass="151623">MPGDRMPGIVDPLSFPLRGSRLIEASAGTGKTFTIAALYLRLVLGLGTARALSPPEILVVTFTDAATKELRDRIRARLSEAAALFQAVATQWDSTTAGLHDGDVGVEDVEAAVQDAALRGDLLFRLLAMMPPDQWGAAAHKLRIAAEWMDEAAVSTIHGWCYRMLREHAFDSDSLFAQRLETDQRDLLAEVIRDYWRTFLYPVDDAGAAAILGWWSGPDDPPTGPLLGKPSLYAQVTRLLAHVGVLPPGEIPVDAIATARAAAQVRFDALRAPWAAWVDELAVLLDDACAAKRVDGRKIQARYYKPWLEILRNWAAQEAPAPLLLPDAAWNRLSEAGLAEGWKVGEPPDHPALSALPLLRQALAALPDARDTILRHAVHWVAGRFALEQERRAQMGFDDLLRRLDAALQGNNGQRLAALIRRQFPVAMIDEFQDTDPLQYRIFDAVYRVRGADTDAGSEAELECAVEGSRDEDGSAHASSNGAVEADAVPSGAPVHALILIGDPKQAIYAFRGADIHTYLLAREATAGRHYTLGTNYRSTLSMVAAVNHCFEQAEIRPEGRGAFLFRAATDVLAAHAGVTRNPLPFLPVDASGRNRAWWVDGERSAALTAWWTDSDNGIALPRNAYQHRFAHACAAHIVHLLALGKQHRAGFRDASGHVTPVQPADIAILVNTGAEARAIKQALQARGIRSVYLSDRESVFASEAADDVQRWLAACATPDDDRLLRTALASPILGLDWSDLDRLNSDEAVWEAHVTQFREYRRSWQRQGVLPMLHRLLHDFGVPGRLLAANLERALTDVLHLAELLQQASSVLDGEHALIRHLAEQRRDAGSQDDARKLRLESDAERVKVVTVHKSKGLEYPLVFLPFASAYRAVKDSDVPLIWHDARHQTHVRLRGDADAVRRVDDERLGEDLRKLYVALTRAQYATWIGVAPLADLHRGALGYLLHGGQPIPPGDIAAVLERFRGGCGDIAVTALPTTDVTSSLDDRADVALHVAEAAHADGQELAALAPERAPPAVPRETWWIASYTALAAMAQGSRVQMAPPLESAHEALYAEEVDDAFFATSDELGTDALNTSPPSPLDAMHAFPRGPGPGSFLHGLLEWAGEEGFDRVVTGDSLRDEIARRCQVRGWDVWIAPLTQWLQDWLATPLPLPIAVGKPVEGDVGDAVDEESTHRDSPAATLKSAERVSTVSYGPSLADLHGYQVEMEFWFSLHDVSAPLLDQIVRRHTPEDAPRARLTPHHMNGMLKGFIDLVFEYQGRYYVVDYKSNWLGDDARAYTRQAMAEAVAAKRYDLQYALYVFALHRLLRARLPDYDYDTHVGGALYLFLRGGRAATHGVYHACLPRAMIDEMEALFTASPSQVQDVAGAPTDFDGMSEGGR</sequence>
<dbReference type="Gene3D" id="3.40.50.300">
    <property type="entry name" value="P-loop containing nucleotide triphosphate hydrolases"/>
    <property type="match status" value="2"/>
</dbReference>
<evidence type="ECO:0000256" key="17">
    <source>
        <dbReference type="SAM" id="MobiDB-lite"/>
    </source>
</evidence>
<keyword evidence="10 15" id="KW-0238">DNA-binding</keyword>
<comment type="catalytic activity">
    <reaction evidence="14 15">
        <text>ATP + H2O = ADP + phosphate + H(+)</text>
        <dbReference type="Rhea" id="RHEA:13065"/>
        <dbReference type="ChEBI" id="CHEBI:15377"/>
        <dbReference type="ChEBI" id="CHEBI:15378"/>
        <dbReference type="ChEBI" id="CHEBI:30616"/>
        <dbReference type="ChEBI" id="CHEBI:43474"/>
        <dbReference type="ChEBI" id="CHEBI:456216"/>
        <dbReference type="EC" id="5.6.2.4"/>
    </reaction>
</comment>
<comment type="function">
    <text evidence="15">A helicase/nuclease that prepares dsDNA breaks (DSB) for recombinational DNA repair. Binds to DSBs and unwinds DNA via a highly rapid and processive ATP-dependent bidirectional helicase activity. Unwinds dsDNA until it encounters a Chi (crossover hotspot instigator) sequence from the 3' direction. Cuts ssDNA a few nucleotides 3' to the Chi site. The properties and activities of the enzyme are changed at Chi. The Chi-altered holoenzyme produces a long 3'-ssDNA overhang and facilitates RecA-binding to the ssDNA for homologous DNA recombination and repair. Holoenzyme degrades any linearized DNA that is unable to undergo homologous recombination. In the holoenzyme this subunit contributes ATPase, 3'-5' helicase, exonuclease activity and loads RecA onto ssDNA.</text>
</comment>
<keyword evidence="6 15" id="KW-0347">Helicase</keyword>
<keyword evidence="21" id="KW-1185">Reference proteome</keyword>
<dbReference type="GO" id="GO:0043138">
    <property type="term" value="F:3'-5' DNA helicase activity"/>
    <property type="evidence" value="ECO:0007669"/>
    <property type="project" value="UniProtKB-UniRule"/>
</dbReference>
<dbReference type="InterPro" id="IPR014017">
    <property type="entry name" value="DNA_helicase_UvrD-like_C"/>
</dbReference>
<feature type="binding site" evidence="15">
    <location>
        <position position="1100"/>
    </location>
    <ligand>
        <name>Mg(2+)</name>
        <dbReference type="ChEBI" id="CHEBI:18420"/>
    </ligand>
</feature>
<comment type="similarity">
    <text evidence="15">Belongs to the helicase family. UvrD subfamily.</text>
</comment>
<dbReference type="PANTHER" id="PTHR11070">
    <property type="entry name" value="UVRD / RECB / PCRA DNA HELICASE FAMILY MEMBER"/>
    <property type="match status" value="1"/>
</dbReference>
<evidence type="ECO:0000256" key="16">
    <source>
        <dbReference type="PROSITE-ProRule" id="PRU00560"/>
    </source>
</evidence>
<comment type="domain">
    <text evidence="15">The C-terminal domain has nuclease activity and interacts with RecD. It interacts with RecA, facilitating its loading onto ssDNA.</text>
</comment>
<feature type="region of interest" description="Disordered" evidence="17">
    <location>
        <begin position="468"/>
        <end position="487"/>
    </location>
</feature>
<comment type="cofactor">
    <cofactor evidence="15">
        <name>Mg(2+)</name>
        <dbReference type="ChEBI" id="CHEBI:18420"/>
    </cofactor>
    <text evidence="15">Binds 1 Mg(2+) ion per subunit.</text>
</comment>
<dbReference type="EC" id="5.6.2.4" evidence="15"/>
<feature type="domain" description="UvrD-like helicase C-terminal" evidence="19">
    <location>
        <begin position="588"/>
        <end position="858"/>
    </location>
</feature>
<dbReference type="HAMAP" id="MF_01485">
    <property type="entry name" value="RecB"/>
    <property type="match status" value="1"/>
</dbReference>
<dbReference type="Gene3D" id="1.10.3170.10">
    <property type="entry name" value="Recbcd, chain B, domain 2"/>
    <property type="match status" value="1"/>
</dbReference>
<accession>A0A0F5K6D6</accession>
<dbReference type="GO" id="GO:0000287">
    <property type="term" value="F:magnesium ion binding"/>
    <property type="evidence" value="ECO:0007669"/>
    <property type="project" value="UniProtKB-UniRule"/>
</dbReference>
<evidence type="ECO:0000256" key="2">
    <source>
        <dbReference type="ARBA" id="ARBA00022723"/>
    </source>
</evidence>
<dbReference type="PROSITE" id="PS51217">
    <property type="entry name" value="UVRD_HELICASE_CTER"/>
    <property type="match status" value="1"/>
</dbReference>
<keyword evidence="8 15" id="KW-0067">ATP-binding</keyword>
<evidence type="ECO:0000256" key="11">
    <source>
        <dbReference type="ARBA" id="ARBA00023204"/>
    </source>
</evidence>
<keyword evidence="9 15" id="KW-0460">Magnesium</keyword>
<comment type="subunit">
    <text evidence="15">Heterotrimer of RecB, RecC and RecD. All subunits contribute to DNA-binding. Interacts with RecA.</text>
</comment>
<comment type="catalytic activity">
    <reaction evidence="15">
        <text>Exonucleolytic cleavage (in the presence of ATP) in either 5'- to 3'- or 3'- to 5'-direction to yield 5'-phosphooligonucleotides.</text>
        <dbReference type="EC" id="3.1.11.5"/>
    </reaction>
</comment>
<dbReference type="InterPro" id="IPR004586">
    <property type="entry name" value="RecB"/>
</dbReference>
<evidence type="ECO:0000313" key="20">
    <source>
        <dbReference type="EMBL" id="KKB65439.1"/>
    </source>
</evidence>
<feature type="binding site" evidence="16">
    <location>
        <begin position="25"/>
        <end position="32"/>
    </location>
    <ligand>
        <name>ATP</name>
        <dbReference type="ChEBI" id="CHEBI:30616"/>
    </ligand>
</feature>
<feature type="binding site" evidence="15">
    <location>
        <position position="1267"/>
    </location>
    <ligand>
        <name>Mg(2+)</name>
        <dbReference type="ChEBI" id="CHEBI:18420"/>
    </ligand>
</feature>
<dbReference type="GO" id="GO:0009338">
    <property type="term" value="C:exodeoxyribonuclease V complex"/>
    <property type="evidence" value="ECO:0007669"/>
    <property type="project" value="TreeGrafter"/>
</dbReference>
<dbReference type="GO" id="GO:0008854">
    <property type="term" value="F:exodeoxyribonuclease V activity"/>
    <property type="evidence" value="ECO:0007669"/>
    <property type="project" value="UniProtKB-EC"/>
</dbReference>
<dbReference type="GO" id="GO:0016887">
    <property type="term" value="F:ATP hydrolysis activity"/>
    <property type="evidence" value="ECO:0007669"/>
    <property type="project" value="RHEA"/>
</dbReference>
<keyword evidence="11 15" id="KW-0234">DNA repair</keyword>
<evidence type="ECO:0000256" key="5">
    <source>
        <dbReference type="ARBA" id="ARBA00022801"/>
    </source>
</evidence>
<organism evidence="20 21">
    <name type="scientific">Robbsia andropogonis</name>
    <dbReference type="NCBI Taxonomy" id="28092"/>
    <lineage>
        <taxon>Bacteria</taxon>
        <taxon>Pseudomonadati</taxon>
        <taxon>Pseudomonadota</taxon>
        <taxon>Betaproteobacteria</taxon>
        <taxon>Burkholderiales</taxon>
        <taxon>Burkholderiaceae</taxon>
        <taxon>Robbsia</taxon>
    </lineage>
</organism>
<gene>
    <name evidence="15" type="primary">recB</name>
    <name evidence="20" type="ORF">WM40_01505</name>
</gene>
<evidence type="ECO:0000256" key="10">
    <source>
        <dbReference type="ARBA" id="ARBA00023125"/>
    </source>
</evidence>
<dbReference type="GO" id="GO:0005829">
    <property type="term" value="C:cytosol"/>
    <property type="evidence" value="ECO:0007669"/>
    <property type="project" value="TreeGrafter"/>
</dbReference>
<comment type="catalytic activity">
    <reaction evidence="13 15">
        <text>Couples ATP hydrolysis with the unwinding of duplex DNA by translocating in the 3'-5' direction.</text>
        <dbReference type="EC" id="5.6.2.4"/>
    </reaction>
</comment>
<feature type="region of interest" description="DNA-binding and helicase activity, interacts with RecC" evidence="15">
    <location>
        <begin position="1"/>
        <end position="979"/>
    </location>
</feature>
<dbReference type="Pfam" id="PF13361">
    <property type="entry name" value="UvrD_C"/>
    <property type="match status" value="1"/>
</dbReference>
<evidence type="ECO:0000256" key="4">
    <source>
        <dbReference type="ARBA" id="ARBA00022763"/>
    </source>
</evidence>
<evidence type="ECO:0000256" key="14">
    <source>
        <dbReference type="ARBA" id="ARBA00048988"/>
    </source>
</evidence>
<keyword evidence="12 15" id="KW-0413">Isomerase</keyword>
<dbReference type="InterPro" id="IPR000212">
    <property type="entry name" value="DNA_helicase_UvrD/REP"/>
</dbReference>
<comment type="caution">
    <text evidence="20">The sequence shown here is derived from an EMBL/GenBank/DDBJ whole genome shotgun (WGS) entry which is preliminary data.</text>
</comment>
<evidence type="ECO:0000259" key="18">
    <source>
        <dbReference type="PROSITE" id="PS51198"/>
    </source>
</evidence>
<feature type="region of interest" description="Nuclease activity, interacts with RecD and RecA" evidence="15">
    <location>
        <begin position="1023"/>
        <end position="1382"/>
    </location>
</feature>
<dbReference type="Pfam" id="PF12705">
    <property type="entry name" value="PDDEXK_1"/>
    <property type="match status" value="1"/>
</dbReference>
<dbReference type="Proteomes" id="UP000033618">
    <property type="component" value="Unassembled WGS sequence"/>
</dbReference>
<evidence type="ECO:0000256" key="3">
    <source>
        <dbReference type="ARBA" id="ARBA00022741"/>
    </source>
</evidence>
<evidence type="ECO:0000313" key="21">
    <source>
        <dbReference type="Proteomes" id="UP000033618"/>
    </source>
</evidence>
<evidence type="ECO:0000256" key="1">
    <source>
        <dbReference type="ARBA" id="ARBA00022722"/>
    </source>
</evidence>
<dbReference type="EMBL" id="LAQU01000001">
    <property type="protein sequence ID" value="KKB65439.1"/>
    <property type="molecule type" value="Genomic_DNA"/>
</dbReference>
<dbReference type="Gene3D" id="3.90.320.10">
    <property type="match status" value="1"/>
</dbReference>
<dbReference type="InterPro" id="IPR011335">
    <property type="entry name" value="Restrct_endonuc-II-like"/>
</dbReference>
<proteinExistence type="inferred from homology"/>
<dbReference type="SUPFAM" id="SSF52980">
    <property type="entry name" value="Restriction endonuclease-like"/>
    <property type="match status" value="1"/>
</dbReference>
<dbReference type="InterPro" id="IPR014016">
    <property type="entry name" value="UvrD-like_ATP-bd"/>
</dbReference>
<dbReference type="PROSITE" id="PS51198">
    <property type="entry name" value="UVRD_HELICASE_ATP_BIND"/>
    <property type="match status" value="1"/>
</dbReference>
<evidence type="ECO:0000256" key="6">
    <source>
        <dbReference type="ARBA" id="ARBA00022806"/>
    </source>
</evidence>
<keyword evidence="3 15" id="KW-0547">Nucleotide-binding</keyword>
<evidence type="ECO:0000259" key="19">
    <source>
        <dbReference type="PROSITE" id="PS51217"/>
    </source>
</evidence>
<feature type="domain" description="UvrD-like helicase ATP-binding" evidence="18">
    <location>
        <begin position="4"/>
        <end position="540"/>
    </location>
</feature>
<dbReference type="Gene3D" id="1.10.486.10">
    <property type="entry name" value="PCRA, domain 4"/>
    <property type="match status" value="1"/>
</dbReference>
<dbReference type="GO" id="GO:0000724">
    <property type="term" value="P:double-strand break repair via homologous recombination"/>
    <property type="evidence" value="ECO:0007669"/>
    <property type="project" value="UniProtKB-UniRule"/>
</dbReference>
<feature type="active site" description="For nuclease activity" evidence="15">
    <location>
        <position position="1267"/>
    </location>
</feature>
<dbReference type="InterPro" id="IPR038726">
    <property type="entry name" value="PDDEXK_AddAB-type"/>
</dbReference>